<feature type="signal peptide" evidence="1">
    <location>
        <begin position="1"/>
        <end position="21"/>
    </location>
</feature>
<dbReference type="Gene3D" id="3.40.710.10">
    <property type="entry name" value="DD-peptidase/beta-lactamase superfamily"/>
    <property type="match status" value="1"/>
</dbReference>
<dbReference type="InterPro" id="IPR012338">
    <property type="entry name" value="Beta-lactam/transpept-like"/>
</dbReference>
<dbReference type="Pfam" id="PF00144">
    <property type="entry name" value="Beta-lactamase"/>
    <property type="match status" value="1"/>
</dbReference>
<feature type="domain" description="Beta-lactamase-related" evidence="2">
    <location>
        <begin position="112"/>
        <end position="394"/>
    </location>
</feature>
<protein>
    <submittedName>
        <fullName evidence="3">Beta-lactamase class C and other penicillin binding proteins</fullName>
    </submittedName>
</protein>
<evidence type="ECO:0000313" key="3">
    <source>
        <dbReference type="EMBL" id="VHO04262.1"/>
    </source>
</evidence>
<name>A0A486XPT6_9GAMM</name>
<dbReference type="SUPFAM" id="SSF56601">
    <property type="entry name" value="beta-lactamase/transpeptidase-like"/>
    <property type="match status" value="1"/>
</dbReference>
<proteinExistence type="predicted"/>
<dbReference type="InterPro" id="IPR001466">
    <property type="entry name" value="Beta-lactam-related"/>
</dbReference>
<reference evidence="3" key="1">
    <citation type="submission" date="2019-04" db="EMBL/GenBank/DDBJ databases">
        <authorList>
            <person name="Brambilla D."/>
        </authorList>
    </citation>
    <scope>NUCLEOTIDE SEQUENCE</scope>
    <source>
        <strain evidence="3">BAL1</strain>
    </source>
</reference>
<dbReference type="InterPro" id="IPR050789">
    <property type="entry name" value="Diverse_Enzym_Activities"/>
</dbReference>
<sequence length="415" mass="46069">MLILKSSLLLLFVFFSFKSLGSTEHSESNNSSAPTATVEEAAIKHWNQPEINREFWDIPMLKQAFIDVKPANLSDGIAIGELGIDGGRKANILALALEIAEGKHRKFDSLLIHHKGKLLFESYYLRGRIDLSHPQSSVTKVYTGMALGRAIQLGYLSMDDLDKPVASFLKNLDPSKFVDGARDITLHQALTMTTGLRINDENRKSMTGNPLLVRGQKEIQFLFEHSAPITSESKSFYYDIGPQLIMQVLEAVVPGNVEAFIKTELLAQLGITNFDWKAAPSGLPESIWKSSLTSRDMVKMGILAANEGKWQSKQIIDKYFMTRSTSKLITTGDDEIFGDGKDVSNQGYGYYWWSSDLQSSGKKYSSVSAQGGGGMYIILIEELDLIIAITAHHVEHTTQQIVAERILPAFVNSNE</sequence>
<keyword evidence="1" id="KW-0732">Signal</keyword>
<dbReference type="PANTHER" id="PTHR43283:SF7">
    <property type="entry name" value="BETA-LACTAMASE-RELATED DOMAIN-CONTAINING PROTEIN"/>
    <property type="match status" value="1"/>
</dbReference>
<dbReference type="EMBL" id="CAAJGR010000096">
    <property type="protein sequence ID" value="VHO04262.1"/>
    <property type="molecule type" value="Genomic_DNA"/>
</dbReference>
<organism evidence="3">
    <name type="scientific">Rheinheimera sp. BAL341</name>
    <dbReference type="NCBI Taxonomy" id="1708203"/>
    <lineage>
        <taxon>Bacteria</taxon>
        <taxon>Pseudomonadati</taxon>
        <taxon>Pseudomonadota</taxon>
        <taxon>Gammaproteobacteria</taxon>
        <taxon>Chromatiales</taxon>
        <taxon>Chromatiaceae</taxon>
        <taxon>Rheinheimera</taxon>
    </lineage>
</organism>
<feature type="chain" id="PRO_5019762596" evidence="1">
    <location>
        <begin position="22"/>
        <end position="415"/>
    </location>
</feature>
<accession>A0A486XPT6</accession>
<evidence type="ECO:0000256" key="1">
    <source>
        <dbReference type="SAM" id="SignalP"/>
    </source>
</evidence>
<dbReference type="PANTHER" id="PTHR43283">
    <property type="entry name" value="BETA-LACTAMASE-RELATED"/>
    <property type="match status" value="1"/>
</dbReference>
<dbReference type="AlphaFoldDB" id="A0A486XPT6"/>
<evidence type="ECO:0000259" key="2">
    <source>
        <dbReference type="Pfam" id="PF00144"/>
    </source>
</evidence>
<gene>
    <name evidence="3" type="ORF">BAL341_1817</name>
</gene>